<dbReference type="Proteomes" id="UP001497444">
    <property type="component" value="Chromosome 6"/>
</dbReference>
<protein>
    <recommendedName>
        <fullName evidence="2">F-box domain-containing protein</fullName>
    </recommendedName>
</protein>
<feature type="domain" description="F-box" evidence="2">
    <location>
        <begin position="42"/>
        <end position="87"/>
    </location>
</feature>
<dbReference type="NCBIfam" id="TIGR01640">
    <property type="entry name" value="F_box_assoc_1"/>
    <property type="match status" value="1"/>
</dbReference>
<reference evidence="3" key="1">
    <citation type="submission" date="2024-02" db="EMBL/GenBank/DDBJ databases">
        <authorList>
            <consortium name="ELIXIR-Norway"/>
            <consortium name="Elixir Norway"/>
        </authorList>
    </citation>
    <scope>NUCLEOTIDE SEQUENCE</scope>
</reference>
<accession>A0ABP0X8B7</accession>
<dbReference type="InterPro" id="IPR036047">
    <property type="entry name" value="F-box-like_dom_sf"/>
</dbReference>
<evidence type="ECO:0000256" key="1">
    <source>
        <dbReference type="SAM" id="MobiDB-lite"/>
    </source>
</evidence>
<dbReference type="SUPFAM" id="SSF81383">
    <property type="entry name" value="F-box domain"/>
    <property type="match status" value="1"/>
</dbReference>
<dbReference type="Pfam" id="PF00646">
    <property type="entry name" value="F-box"/>
    <property type="match status" value="1"/>
</dbReference>
<keyword evidence="4" id="KW-1185">Reference proteome</keyword>
<feature type="compositionally biased region" description="Acidic residues" evidence="1">
    <location>
        <begin position="23"/>
        <end position="33"/>
    </location>
</feature>
<dbReference type="InterPro" id="IPR050796">
    <property type="entry name" value="SCF_F-box_component"/>
</dbReference>
<dbReference type="SMART" id="SM00256">
    <property type="entry name" value="FBOX"/>
    <property type="match status" value="1"/>
</dbReference>
<dbReference type="EMBL" id="OZ020101">
    <property type="protein sequence ID" value="CAK9275361.1"/>
    <property type="molecule type" value="Genomic_DNA"/>
</dbReference>
<dbReference type="Gene3D" id="1.20.1280.50">
    <property type="match status" value="1"/>
</dbReference>
<dbReference type="PROSITE" id="PS50181">
    <property type="entry name" value="FBOX"/>
    <property type="match status" value="1"/>
</dbReference>
<sequence>MVSSICCRRGLDDERGRAAKREDEEEEDQVEEEQQQKEEEGTSIWGGLPDQLVERVLAFLPLKDVIRMRCVCKKWSEDTRSTSFAKLHAMFSCSSSREQQQKPWFIVCTGKRRFLSYDVNSCSWKLLSVSCLPDPDLQVLASSRGLLCYGFRWGELTSTDLYVCNPVTKKWEHLPPHPEQMVDHFGMAYDETTSAYKILTMNAAASSSVGGGAFSSSIGGSNSIRDVRVYDSRTKKWTPGVLPKPSMHFGKSPMVFCNGWFFLMDRMRPFCELFAYNIEQCVWKELQTVSPRYFEYPSLVECGGGRLFMIGIVKDCHRIWEVVINNQEKEEEDCREMMKLVLYETLPSQFPNEFKVRRVASLVGAGRCPNYNPFRLNAIGSSNNLICFTSNIDYSWVLVYNTELRTFHWSSKDPIHPSLSDYAGVSFQPCLAASP</sequence>
<dbReference type="PANTHER" id="PTHR31672:SF2">
    <property type="entry name" value="F-BOX DOMAIN-CONTAINING PROTEIN"/>
    <property type="match status" value="1"/>
</dbReference>
<dbReference type="PANTHER" id="PTHR31672">
    <property type="entry name" value="BNACNNG10540D PROTEIN"/>
    <property type="match status" value="1"/>
</dbReference>
<evidence type="ECO:0000313" key="3">
    <source>
        <dbReference type="EMBL" id="CAK9275361.1"/>
    </source>
</evidence>
<dbReference type="InterPro" id="IPR001810">
    <property type="entry name" value="F-box_dom"/>
</dbReference>
<dbReference type="InterPro" id="IPR015915">
    <property type="entry name" value="Kelch-typ_b-propeller"/>
</dbReference>
<feature type="region of interest" description="Disordered" evidence="1">
    <location>
        <begin position="1"/>
        <end position="41"/>
    </location>
</feature>
<dbReference type="Gene3D" id="2.120.10.80">
    <property type="entry name" value="Kelch-type beta propeller"/>
    <property type="match status" value="1"/>
</dbReference>
<gene>
    <name evidence="3" type="ORF">CSSPJE1EN1_LOCUS20839</name>
</gene>
<organism evidence="3 4">
    <name type="scientific">Sphagnum jensenii</name>
    <dbReference type="NCBI Taxonomy" id="128206"/>
    <lineage>
        <taxon>Eukaryota</taxon>
        <taxon>Viridiplantae</taxon>
        <taxon>Streptophyta</taxon>
        <taxon>Embryophyta</taxon>
        <taxon>Bryophyta</taxon>
        <taxon>Sphagnophytina</taxon>
        <taxon>Sphagnopsida</taxon>
        <taxon>Sphagnales</taxon>
        <taxon>Sphagnaceae</taxon>
        <taxon>Sphagnum</taxon>
    </lineage>
</organism>
<dbReference type="InterPro" id="IPR017451">
    <property type="entry name" value="F-box-assoc_interact_dom"/>
</dbReference>
<name>A0ABP0X8B7_9BRYO</name>
<evidence type="ECO:0000259" key="2">
    <source>
        <dbReference type="PROSITE" id="PS50181"/>
    </source>
</evidence>
<proteinExistence type="predicted"/>
<feature type="compositionally biased region" description="Basic and acidic residues" evidence="1">
    <location>
        <begin position="9"/>
        <end position="22"/>
    </location>
</feature>
<evidence type="ECO:0000313" key="4">
    <source>
        <dbReference type="Proteomes" id="UP001497444"/>
    </source>
</evidence>
<dbReference type="SUPFAM" id="SSF117281">
    <property type="entry name" value="Kelch motif"/>
    <property type="match status" value="1"/>
</dbReference>